<evidence type="ECO:0000256" key="5">
    <source>
        <dbReference type="ARBA" id="ARBA00022723"/>
    </source>
</evidence>
<dbReference type="InterPro" id="IPR023358">
    <property type="entry name" value="Peptidase_M18_dom2"/>
</dbReference>
<dbReference type="GO" id="GO:0006508">
    <property type="term" value="P:proteolysis"/>
    <property type="evidence" value="ECO:0007669"/>
    <property type="project" value="UniProtKB-KW"/>
</dbReference>
<evidence type="ECO:0000256" key="2">
    <source>
        <dbReference type="ARBA" id="ARBA00008290"/>
    </source>
</evidence>
<gene>
    <name evidence="11" type="ORF">C0601_10015</name>
</gene>
<dbReference type="GO" id="GO:0004177">
    <property type="term" value="F:aminopeptidase activity"/>
    <property type="evidence" value="ECO:0007669"/>
    <property type="project" value="UniProtKB-KW"/>
</dbReference>
<dbReference type="EMBL" id="PKTG01000111">
    <property type="protein sequence ID" value="PLX16561.1"/>
    <property type="molecule type" value="Genomic_DNA"/>
</dbReference>
<keyword evidence="5 9" id="KW-0479">Metal-binding</keyword>
<keyword evidence="7 9" id="KW-0862">Zinc</keyword>
<evidence type="ECO:0000256" key="3">
    <source>
        <dbReference type="ARBA" id="ARBA00022438"/>
    </source>
</evidence>
<dbReference type="GO" id="GO:0008237">
    <property type="term" value="F:metallopeptidase activity"/>
    <property type="evidence" value="ECO:0007669"/>
    <property type="project" value="UniProtKB-KW"/>
</dbReference>
<dbReference type="Gene3D" id="3.40.630.10">
    <property type="entry name" value="Zn peptidases"/>
    <property type="match status" value="1"/>
</dbReference>
<evidence type="ECO:0000256" key="1">
    <source>
        <dbReference type="ARBA" id="ARBA00001947"/>
    </source>
</evidence>
<dbReference type="PRINTS" id="PR00932">
    <property type="entry name" value="AMINO1PTASE"/>
</dbReference>
<organism evidence="11 12">
    <name type="scientific">Muiribacterium halophilum</name>
    <dbReference type="NCBI Taxonomy" id="2053465"/>
    <lineage>
        <taxon>Bacteria</taxon>
        <taxon>Candidatus Muiribacteriota</taxon>
        <taxon>Candidatus Muiribacteriia</taxon>
        <taxon>Candidatus Muiribacteriales</taxon>
        <taxon>Candidatus Muiribacteriaceae</taxon>
        <taxon>Candidatus Muiribacterium</taxon>
    </lineage>
</organism>
<dbReference type="EC" id="3.4.11.-" evidence="10"/>
<keyword evidence="3 9" id="KW-0031">Aminopeptidase</keyword>
<reference evidence="11 12" key="1">
    <citation type="submission" date="2017-11" db="EMBL/GenBank/DDBJ databases">
        <title>Genome-resolved metagenomics identifies genetic mobility, metabolic interactions, and unexpected diversity in perchlorate-reducing communities.</title>
        <authorList>
            <person name="Barnum T.P."/>
            <person name="Figueroa I.A."/>
            <person name="Carlstrom C.I."/>
            <person name="Lucas L.N."/>
            <person name="Engelbrektson A.L."/>
            <person name="Coates J.D."/>
        </authorList>
    </citation>
    <scope>NUCLEOTIDE SEQUENCE [LARGE SCALE GENOMIC DNA]</scope>
    <source>
        <strain evidence="11">BM706</strain>
    </source>
</reference>
<evidence type="ECO:0000256" key="8">
    <source>
        <dbReference type="ARBA" id="ARBA00023049"/>
    </source>
</evidence>
<dbReference type="NCBIfam" id="NF002600">
    <property type="entry name" value="PRK02256.1"/>
    <property type="match status" value="1"/>
</dbReference>
<dbReference type="Gene3D" id="2.30.250.10">
    <property type="entry name" value="Aminopeptidase i, Domain 2"/>
    <property type="match status" value="1"/>
</dbReference>
<comment type="cofactor">
    <cofactor evidence="1 10">
        <name>Zn(2+)</name>
        <dbReference type="ChEBI" id="CHEBI:29105"/>
    </cofactor>
</comment>
<dbReference type="Proteomes" id="UP000234857">
    <property type="component" value="Unassembled WGS sequence"/>
</dbReference>
<proteinExistence type="inferred from homology"/>
<evidence type="ECO:0000256" key="9">
    <source>
        <dbReference type="RuleBase" id="RU004386"/>
    </source>
</evidence>
<dbReference type="SUPFAM" id="SSF53187">
    <property type="entry name" value="Zn-dependent exopeptidases"/>
    <property type="match status" value="1"/>
</dbReference>
<dbReference type="GO" id="GO:0008270">
    <property type="term" value="F:zinc ion binding"/>
    <property type="evidence" value="ECO:0007669"/>
    <property type="project" value="InterPro"/>
</dbReference>
<evidence type="ECO:0000313" key="12">
    <source>
        <dbReference type="Proteomes" id="UP000234857"/>
    </source>
</evidence>
<evidence type="ECO:0000313" key="11">
    <source>
        <dbReference type="EMBL" id="PLX16561.1"/>
    </source>
</evidence>
<accession>A0A2N5ZD10</accession>
<dbReference type="GO" id="GO:0005737">
    <property type="term" value="C:cytoplasm"/>
    <property type="evidence" value="ECO:0007669"/>
    <property type="project" value="UniProtKB-ARBA"/>
</dbReference>
<evidence type="ECO:0000256" key="10">
    <source>
        <dbReference type="RuleBase" id="RU004387"/>
    </source>
</evidence>
<evidence type="ECO:0000256" key="7">
    <source>
        <dbReference type="ARBA" id="ARBA00022833"/>
    </source>
</evidence>
<dbReference type="InterPro" id="IPR001948">
    <property type="entry name" value="Peptidase_M18"/>
</dbReference>
<evidence type="ECO:0000256" key="4">
    <source>
        <dbReference type="ARBA" id="ARBA00022670"/>
    </source>
</evidence>
<keyword evidence="8 9" id="KW-0482">Metalloprotease</keyword>
<keyword evidence="4 9" id="KW-0645">Protease</keyword>
<dbReference type="Pfam" id="PF02127">
    <property type="entry name" value="Peptidase_M18"/>
    <property type="match status" value="1"/>
</dbReference>
<comment type="caution">
    <text evidence="11">The sequence shown here is derived from an EMBL/GenBank/DDBJ whole genome shotgun (WGS) entry which is preliminary data.</text>
</comment>
<name>A0A2N5ZD10_MUIH1</name>
<dbReference type="PANTHER" id="PTHR28570">
    <property type="entry name" value="ASPARTYL AMINOPEPTIDASE"/>
    <property type="match status" value="1"/>
</dbReference>
<dbReference type="AlphaFoldDB" id="A0A2N5ZD10"/>
<keyword evidence="6 9" id="KW-0378">Hydrolase</keyword>
<evidence type="ECO:0000256" key="6">
    <source>
        <dbReference type="ARBA" id="ARBA00022801"/>
    </source>
</evidence>
<sequence>MAKAKTKKEKKFSYEKTNAWKTYAKDEKKIEQISDEYRNFLDMSKTERTSVDTIISFLKKDGYKEFDKIKSFKPGTKFYMVNKKKSMVAGILGKNDMIKNGVNYIVSHIDVPMLHLKPNPIYEDEKMVLAKTQYYGGVKKHHWINIPLAIYGVVYLKDGKEVRIKFGDDGKNAVVIPDLAIHISKGMAGRKESEVIKGEELNVLLGSKPVYKKGKGKDAKEEELLKENILSILNKEYGIEERDIITGEFQVVPALPALNIGMDSSMIGGFGHDDRVCAYASLRALIDMKKPKNTVLSYWFDREEIGSTGNTGAQSIFFEYFIGLLLEKTNKTYNDLMLKRTLTNSFGISADVAPAVDSTFKGAYDPRNSARLGYGPLFHKYTGGRGKGGSNEASPEFLTNITRLLDENKIPWQLNCLGKVDGGGGGTIANYLCNLNTEVLDSGVPLLGLHSPYEIISKVDLYATIKAYIAFMEDFA</sequence>
<protein>
    <recommendedName>
        <fullName evidence="10">M18 family aminopeptidase</fullName>
        <ecNumber evidence="10">3.4.11.-</ecNumber>
    </recommendedName>
</protein>
<dbReference type="SUPFAM" id="SSF101821">
    <property type="entry name" value="Aminopeptidase/glucanase lid domain"/>
    <property type="match status" value="1"/>
</dbReference>
<dbReference type="PANTHER" id="PTHR28570:SF2">
    <property type="entry name" value="M18 FAMILY AMINOPEPTIDASE 1-RELATED"/>
    <property type="match status" value="1"/>
</dbReference>
<comment type="similarity">
    <text evidence="2 9">Belongs to the peptidase M18 family.</text>
</comment>